<gene>
    <name evidence="1" type="ORF">AFUS01_LOCUS46608</name>
</gene>
<feature type="non-terminal residue" evidence="1">
    <location>
        <position position="1"/>
    </location>
</feature>
<keyword evidence="2" id="KW-1185">Reference proteome</keyword>
<dbReference type="EMBL" id="CAJVCH010571430">
    <property type="protein sequence ID" value="CAG7837501.1"/>
    <property type="molecule type" value="Genomic_DNA"/>
</dbReference>
<sequence>MSVSLEGGVTGTLKVS</sequence>
<organism evidence="1 2">
    <name type="scientific">Allacma fusca</name>
    <dbReference type="NCBI Taxonomy" id="39272"/>
    <lineage>
        <taxon>Eukaryota</taxon>
        <taxon>Metazoa</taxon>
        <taxon>Ecdysozoa</taxon>
        <taxon>Arthropoda</taxon>
        <taxon>Hexapoda</taxon>
        <taxon>Collembola</taxon>
        <taxon>Symphypleona</taxon>
        <taxon>Sminthuridae</taxon>
        <taxon>Allacma</taxon>
    </lineage>
</organism>
<dbReference type="Proteomes" id="UP000708208">
    <property type="component" value="Unassembled WGS sequence"/>
</dbReference>
<evidence type="ECO:0000313" key="2">
    <source>
        <dbReference type="Proteomes" id="UP000708208"/>
    </source>
</evidence>
<name>A0A8J2MED8_9HEXA</name>
<proteinExistence type="predicted"/>
<accession>A0A8J2MED8</accession>
<evidence type="ECO:0000313" key="1">
    <source>
        <dbReference type="EMBL" id="CAG7837501.1"/>
    </source>
</evidence>
<reference evidence="1" key="1">
    <citation type="submission" date="2021-06" db="EMBL/GenBank/DDBJ databases">
        <authorList>
            <person name="Hodson N. C."/>
            <person name="Mongue J. A."/>
            <person name="Jaron S. K."/>
        </authorList>
    </citation>
    <scope>NUCLEOTIDE SEQUENCE</scope>
</reference>
<protein>
    <submittedName>
        <fullName evidence="1">Uncharacterized protein</fullName>
    </submittedName>
</protein>
<comment type="caution">
    <text evidence="1">The sequence shown here is derived from an EMBL/GenBank/DDBJ whole genome shotgun (WGS) entry which is preliminary data.</text>
</comment>
<dbReference type="AlphaFoldDB" id="A0A8J2MED8"/>